<dbReference type="PROSITE" id="PS00086">
    <property type="entry name" value="CYTOCHROME_P450"/>
    <property type="match status" value="1"/>
</dbReference>
<dbReference type="EMBL" id="OZ075144">
    <property type="protein sequence ID" value="CAL5041760.1"/>
    <property type="molecule type" value="Genomic_DNA"/>
</dbReference>
<evidence type="ECO:0000313" key="11">
    <source>
        <dbReference type="Proteomes" id="UP001497457"/>
    </source>
</evidence>
<evidence type="ECO:0000256" key="6">
    <source>
        <dbReference type="ARBA" id="ARBA00023004"/>
    </source>
</evidence>
<gene>
    <name evidence="10" type="ORF">URODEC1_LOCUS86831</name>
</gene>
<dbReference type="InterPro" id="IPR001128">
    <property type="entry name" value="Cyt_P450"/>
</dbReference>
<dbReference type="GO" id="GO:0004497">
    <property type="term" value="F:monooxygenase activity"/>
    <property type="evidence" value="ECO:0007669"/>
    <property type="project" value="UniProtKB-KW"/>
</dbReference>
<comment type="similarity">
    <text evidence="2 9">Belongs to the cytochrome P450 family.</text>
</comment>
<reference evidence="10" key="1">
    <citation type="submission" date="2024-10" db="EMBL/GenBank/DDBJ databases">
        <authorList>
            <person name="Ryan C."/>
        </authorList>
    </citation>
    <scope>NUCLEOTIDE SEQUENCE [LARGE SCALE GENOMIC DNA]</scope>
</reference>
<dbReference type="PRINTS" id="PR00385">
    <property type="entry name" value="P450"/>
</dbReference>
<evidence type="ECO:0000256" key="5">
    <source>
        <dbReference type="ARBA" id="ARBA00023002"/>
    </source>
</evidence>
<dbReference type="InterPro" id="IPR017972">
    <property type="entry name" value="Cyt_P450_CS"/>
</dbReference>
<evidence type="ECO:0000256" key="3">
    <source>
        <dbReference type="ARBA" id="ARBA00022617"/>
    </source>
</evidence>
<dbReference type="Gene3D" id="1.10.630.10">
    <property type="entry name" value="Cytochrome P450"/>
    <property type="match status" value="1"/>
</dbReference>
<sequence length="515" mass="57924">MQLAADLFSCYLLLALLPLLLLIFLRAPLQQKLHSEEAPFKLPPGPWRLPVIGSLLHLITDPLKHRALANLSRRRNAPLMYLRLGELDMVVVSSPDAAREVMKTHDILFATRPWNATVRATVAGGAGLTLTPYGERWRQLRKVCAVELLSAKRVRSFRHIREDETARLVADIIAAACPSGEPVNVTERVATRVTDSLMLSVMGERFKHRDEFLQCLSQIVKIAAGFNVRDLFPSSRLVRAISGTVRKSRAFHRKIYQLVDYAIEQHGERKSAAGAADDEDFIDVLLRIQKEDSFGCSLSIGTIKAVILDMFAAGSETTSTTINWAMVELMRNPSVMQKVQGEVWHALQDKSRVTEDDLVNLQYLKLVLKETLRLHPAAPLLLPRECQESCKILGYDIPKGAYVLVNAWAIGRDPKYWDEPEAFKPERFQGVTFDFKGTDFRYMPFGAGRRICPGATFAMANIELILATLLFHFDWQLPVGVMPSEVDVTEEMGITVRPKRDLYMHPSVRVPLPAS</sequence>
<dbReference type="InterPro" id="IPR036396">
    <property type="entry name" value="Cyt_P450_sf"/>
</dbReference>
<organism evidence="10 11">
    <name type="scientific">Urochloa decumbens</name>
    <dbReference type="NCBI Taxonomy" id="240449"/>
    <lineage>
        <taxon>Eukaryota</taxon>
        <taxon>Viridiplantae</taxon>
        <taxon>Streptophyta</taxon>
        <taxon>Embryophyta</taxon>
        <taxon>Tracheophyta</taxon>
        <taxon>Spermatophyta</taxon>
        <taxon>Magnoliopsida</taxon>
        <taxon>Liliopsida</taxon>
        <taxon>Poales</taxon>
        <taxon>Poaceae</taxon>
        <taxon>PACMAD clade</taxon>
        <taxon>Panicoideae</taxon>
        <taxon>Panicodae</taxon>
        <taxon>Paniceae</taxon>
        <taxon>Melinidinae</taxon>
        <taxon>Urochloa</taxon>
    </lineage>
</organism>
<dbReference type="GO" id="GO:0046872">
    <property type="term" value="F:metal ion binding"/>
    <property type="evidence" value="ECO:0007669"/>
    <property type="project" value="UniProtKB-KW"/>
</dbReference>
<dbReference type="PRINTS" id="PR00463">
    <property type="entry name" value="EP450I"/>
</dbReference>
<dbReference type="InterPro" id="IPR002401">
    <property type="entry name" value="Cyt_P450_E_grp-I"/>
</dbReference>
<evidence type="ECO:0000256" key="4">
    <source>
        <dbReference type="ARBA" id="ARBA00022723"/>
    </source>
</evidence>
<dbReference type="Proteomes" id="UP001497457">
    <property type="component" value="Chromosome 34rd"/>
</dbReference>
<feature type="binding site" description="axial binding residue" evidence="8">
    <location>
        <position position="452"/>
    </location>
    <ligand>
        <name>heme</name>
        <dbReference type="ChEBI" id="CHEBI:30413"/>
    </ligand>
    <ligandPart>
        <name>Fe</name>
        <dbReference type="ChEBI" id="CHEBI:18248"/>
    </ligandPart>
</feature>
<keyword evidence="4 8" id="KW-0479">Metal-binding</keyword>
<dbReference type="PANTHER" id="PTHR47955">
    <property type="entry name" value="CYTOCHROME P450 FAMILY 71 PROTEIN"/>
    <property type="match status" value="1"/>
</dbReference>
<evidence type="ECO:0000256" key="9">
    <source>
        <dbReference type="RuleBase" id="RU000461"/>
    </source>
</evidence>
<keyword evidence="3 8" id="KW-0349">Heme</keyword>
<evidence type="ECO:0000256" key="7">
    <source>
        <dbReference type="ARBA" id="ARBA00023033"/>
    </source>
</evidence>
<evidence type="ECO:0000256" key="1">
    <source>
        <dbReference type="ARBA" id="ARBA00001971"/>
    </source>
</evidence>
<dbReference type="FunFam" id="1.10.630.10:FF:000064">
    <property type="entry name" value="Cytochrome P450 monooxygenase"/>
    <property type="match status" value="1"/>
</dbReference>
<protein>
    <recommendedName>
        <fullName evidence="12">Cytochrome P450</fullName>
    </recommendedName>
</protein>
<dbReference type="PANTHER" id="PTHR47955:SF19">
    <property type="entry name" value="CYTOCHROME P450 71A9-LIKE ISOFORM X1"/>
    <property type="match status" value="1"/>
</dbReference>
<evidence type="ECO:0000256" key="2">
    <source>
        <dbReference type="ARBA" id="ARBA00010617"/>
    </source>
</evidence>
<keyword evidence="6 8" id="KW-0408">Iron</keyword>
<dbReference type="Pfam" id="PF00067">
    <property type="entry name" value="p450"/>
    <property type="match status" value="1"/>
</dbReference>
<accession>A0ABC9DLW7</accession>
<keyword evidence="11" id="KW-1185">Reference proteome</keyword>
<dbReference type="CDD" id="cd11072">
    <property type="entry name" value="CYP71-like"/>
    <property type="match status" value="1"/>
</dbReference>
<name>A0ABC9DLW7_9POAL</name>
<proteinExistence type="inferred from homology"/>
<keyword evidence="7 9" id="KW-0503">Monooxygenase</keyword>
<dbReference type="SUPFAM" id="SSF48264">
    <property type="entry name" value="Cytochrome P450"/>
    <property type="match status" value="1"/>
</dbReference>
<keyword evidence="5 9" id="KW-0560">Oxidoreductase</keyword>
<evidence type="ECO:0000313" key="10">
    <source>
        <dbReference type="EMBL" id="CAL5041760.1"/>
    </source>
</evidence>
<dbReference type="AlphaFoldDB" id="A0ABC9DLW7"/>
<evidence type="ECO:0008006" key="12">
    <source>
        <dbReference type="Google" id="ProtNLM"/>
    </source>
</evidence>
<evidence type="ECO:0000256" key="8">
    <source>
        <dbReference type="PIRSR" id="PIRSR602401-1"/>
    </source>
</evidence>
<comment type="cofactor">
    <cofactor evidence="1 8">
        <name>heme</name>
        <dbReference type="ChEBI" id="CHEBI:30413"/>
    </cofactor>
</comment>